<dbReference type="EMBL" id="CP034036">
    <property type="protein sequence ID" value="QCR07049.1"/>
    <property type="molecule type" value="Genomic_DNA"/>
</dbReference>
<dbReference type="InterPro" id="IPR000873">
    <property type="entry name" value="AMP-dep_synth/lig_dom"/>
</dbReference>
<proteinExistence type="inferred from homology"/>
<dbReference type="PANTHER" id="PTHR43201:SF5">
    <property type="entry name" value="MEDIUM-CHAIN ACYL-COA LIGASE ACSF2, MITOCHONDRIAL"/>
    <property type="match status" value="1"/>
</dbReference>
<evidence type="ECO:0000259" key="3">
    <source>
        <dbReference type="Pfam" id="PF00501"/>
    </source>
</evidence>
<dbReference type="Proteomes" id="UP000295985">
    <property type="component" value="Unassembled WGS sequence"/>
</dbReference>
<dbReference type="Gene3D" id="3.40.50.12780">
    <property type="entry name" value="N-terminal domain of ligase-like"/>
    <property type="match status" value="1"/>
</dbReference>
<organism evidence="5 7">
    <name type="scientific">Brenneria nigrifluens DSM 30175 = ATCC 13028</name>
    <dbReference type="NCBI Taxonomy" id="1121120"/>
    <lineage>
        <taxon>Bacteria</taxon>
        <taxon>Pseudomonadati</taxon>
        <taxon>Pseudomonadota</taxon>
        <taxon>Gammaproteobacteria</taxon>
        <taxon>Enterobacterales</taxon>
        <taxon>Pectobacteriaceae</taxon>
        <taxon>Brenneria</taxon>
    </lineage>
</organism>
<dbReference type="PANTHER" id="PTHR43201">
    <property type="entry name" value="ACYL-COA SYNTHETASE"/>
    <property type="match status" value="1"/>
</dbReference>
<evidence type="ECO:0000256" key="1">
    <source>
        <dbReference type="ARBA" id="ARBA00006432"/>
    </source>
</evidence>
<gene>
    <name evidence="5" type="ORF">DDT54_14880</name>
    <name evidence="6" type="ORF">EH206_20595</name>
</gene>
<keyword evidence="2 5" id="KW-0436">Ligase</keyword>
<keyword evidence="8" id="KW-1185">Reference proteome</keyword>
<dbReference type="InterPro" id="IPR042099">
    <property type="entry name" value="ANL_N_sf"/>
</dbReference>
<dbReference type="Gene3D" id="3.30.300.30">
    <property type="match status" value="1"/>
</dbReference>
<dbReference type="GO" id="GO:0006631">
    <property type="term" value="P:fatty acid metabolic process"/>
    <property type="evidence" value="ECO:0007669"/>
    <property type="project" value="TreeGrafter"/>
</dbReference>
<dbReference type="EMBL" id="QDKK01000025">
    <property type="protein sequence ID" value="PWC23430.1"/>
    <property type="molecule type" value="Genomic_DNA"/>
</dbReference>
<name>A0A2U1UP25_9GAMM</name>
<dbReference type="GO" id="GO:0031956">
    <property type="term" value="F:medium-chain fatty acid-CoA ligase activity"/>
    <property type="evidence" value="ECO:0007669"/>
    <property type="project" value="TreeGrafter"/>
</dbReference>
<dbReference type="Pfam" id="PF13193">
    <property type="entry name" value="AMP-binding_C"/>
    <property type="match status" value="1"/>
</dbReference>
<protein>
    <submittedName>
        <fullName evidence="5">Long-chain fatty acid--CoA ligase</fullName>
    </submittedName>
</protein>
<evidence type="ECO:0000256" key="2">
    <source>
        <dbReference type="ARBA" id="ARBA00022598"/>
    </source>
</evidence>
<dbReference type="PROSITE" id="PS00455">
    <property type="entry name" value="AMP_BINDING"/>
    <property type="match status" value="1"/>
</dbReference>
<reference evidence="6 8" key="2">
    <citation type="submission" date="2018-11" db="EMBL/GenBank/DDBJ databases">
        <title>Genome sequences of Brenneria nigrifluens and Brenneria rubrifaciens.</title>
        <authorList>
            <person name="Poret-Peterson A.T."/>
            <person name="McClean A.E."/>
            <person name="Kluepfel D.A."/>
        </authorList>
    </citation>
    <scope>NUCLEOTIDE SEQUENCE [LARGE SCALE GENOMIC DNA]</scope>
    <source>
        <strain evidence="6 8">ATCC 13028</strain>
    </source>
</reference>
<dbReference type="SUPFAM" id="SSF56801">
    <property type="entry name" value="Acetyl-CoA synthetase-like"/>
    <property type="match status" value="1"/>
</dbReference>
<dbReference type="Proteomes" id="UP000303847">
    <property type="component" value="Chromosome"/>
</dbReference>
<evidence type="ECO:0000259" key="4">
    <source>
        <dbReference type="Pfam" id="PF13193"/>
    </source>
</evidence>
<dbReference type="OrthoDB" id="9803968at2"/>
<dbReference type="Pfam" id="PF00501">
    <property type="entry name" value="AMP-binding"/>
    <property type="match status" value="1"/>
</dbReference>
<dbReference type="InterPro" id="IPR045851">
    <property type="entry name" value="AMP-bd_C_sf"/>
</dbReference>
<dbReference type="CDD" id="cd04433">
    <property type="entry name" value="AFD_class_I"/>
    <property type="match status" value="1"/>
</dbReference>
<evidence type="ECO:0000313" key="8">
    <source>
        <dbReference type="Proteomes" id="UP000303847"/>
    </source>
</evidence>
<dbReference type="InterPro" id="IPR025110">
    <property type="entry name" value="AMP-bd_C"/>
</dbReference>
<comment type="similarity">
    <text evidence="1">Belongs to the ATP-dependent AMP-binding enzyme family.</text>
</comment>
<dbReference type="InterPro" id="IPR020845">
    <property type="entry name" value="AMP-binding_CS"/>
</dbReference>
<dbReference type="AlphaFoldDB" id="A0A2U1UP25"/>
<evidence type="ECO:0000313" key="6">
    <source>
        <dbReference type="EMBL" id="QCR07049.1"/>
    </source>
</evidence>
<evidence type="ECO:0000313" key="5">
    <source>
        <dbReference type="EMBL" id="PWC23430.1"/>
    </source>
</evidence>
<reference evidence="5 7" key="1">
    <citation type="submission" date="2018-04" db="EMBL/GenBank/DDBJ databases">
        <title>Brenneria corticis sp.nov.</title>
        <authorList>
            <person name="Li Y."/>
        </authorList>
    </citation>
    <scope>NUCLEOTIDE SEQUENCE [LARGE SCALE GENOMIC DNA]</scope>
    <source>
        <strain evidence="5 7">LMG 2694</strain>
    </source>
</reference>
<feature type="domain" description="AMP-dependent synthetase/ligase" evidence="3">
    <location>
        <begin position="22"/>
        <end position="364"/>
    </location>
</feature>
<feature type="domain" description="AMP-binding enzyme C-terminal" evidence="4">
    <location>
        <begin position="415"/>
        <end position="489"/>
    </location>
</feature>
<accession>A0A2U1UP25</accession>
<evidence type="ECO:0000313" key="7">
    <source>
        <dbReference type="Proteomes" id="UP000295985"/>
    </source>
</evidence>
<sequence>MPSTEGETVDFLRSIRPHALAGRTAFIVPAPRPEEARHVSYDDFYQRVSAYAAGADRLLRPGFAPGEARFVGIRLPRSVDGIALFLGLMEAGFCPSFMEPRVSWPVIAERMAAVVMKVLVTDEDDVGVPEGVRVYRSSALLSRERRQEQDVSAGSGDEPAMLLFTSGSTGNPKGIVLSHRNLRNNARGVIAVTRITPADRLLHLMPLHHTNGVNNQIIAPLLQGATVILADRFRAERVPSWLSDYAVTYMTGVPTIYSRVLAVVKALPHPLDVKSLRFLRCGSALLAESLHRDIEAAFGVELLVSYGLSEATCTSTMNPPGGRKIGTVGQTLPGQQVALFSPGGWNAAAEGEICIRGDSLMRGYVGSDGAPSPIECGWLRTGDIGRFDGEGFLTITGRLKNLIVRGGENISPELIENILLKHPAVRNCCVVGRHCADLGEVPVAFVEPVPGDAPDERELDNHIKAFLPASHAPAGYYWLEKLPENAVGKIDRKQLRSRLG</sequence>